<reference evidence="2 3" key="1">
    <citation type="submission" date="2019-04" db="EMBL/GenBank/DDBJ databases">
        <title>Friends and foes A comparative genomics study of 23 Aspergillus species from section Flavi.</title>
        <authorList>
            <consortium name="DOE Joint Genome Institute"/>
            <person name="Kjaerbolling I."/>
            <person name="Vesth T."/>
            <person name="Frisvad J.C."/>
            <person name="Nybo J.L."/>
            <person name="Theobald S."/>
            <person name="Kildgaard S."/>
            <person name="Isbrandt T."/>
            <person name="Kuo A."/>
            <person name="Sato A."/>
            <person name="Lyhne E.K."/>
            <person name="Kogle M.E."/>
            <person name="Wiebenga A."/>
            <person name="Kun R.S."/>
            <person name="Lubbers R.J."/>
            <person name="Makela M.R."/>
            <person name="Barry K."/>
            <person name="Chovatia M."/>
            <person name="Clum A."/>
            <person name="Daum C."/>
            <person name="Haridas S."/>
            <person name="He G."/>
            <person name="LaButti K."/>
            <person name="Lipzen A."/>
            <person name="Mondo S."/>
            <person name="Riley R."/>
            <person name="Salamov A."/>
            <person name="Simmons B.A."/>
            <person name="Magnuson J.K."/>
            <person name="Henrissat B."/>
            <person name="Mortensen U.H."/>
            <person name="Larsen T.O."/>
            <person name="Devries R.P."/>
            <person name="Grigoriev I.V."/>
            <person name="Machida M."/>
            <person name="Baker S.E."/>
            <person name="Andersen M.R."/>
        </authorList>
    </citation>
    <scope>NUCLEOTIDE SEQUENCE [LARGE SCALE GENOMIC DNA]</scope>
    <source>
        <strain evidence="2 3">IBT 18842</strain>
    </source>
</reference>
<sequence length="111" mass="13371">MKGTKKKENKKRTALSIPIIQILTQNIYLLSLTYLPLSLHTYSFFHTLSNILYHVRFSFCTLYQWMDFRGLAFIEAFPFFFFYYRPSFFLFPMYNIPGPFVCMRERECVCA</sequence>
<dbReference type="AlphaFoldDB" id="A0A5N6TJ64"/>
<evidence type="ECO:0000313" key="3">
    <source>
        <dbReference type="Proteomes" id="UP000325780"/>
    </source>
</evidence>
<keyword evidence="1" id="KW-0812">Transmembrane</keyword>
<accession>A0A5N6TJ64</accession>
<evidence type="ECO:0000256" key="1">
    <source>
        <dbReference type="SAM" id="Phobius"/>
    </source>
</evidence>
<feature type="transmembrane region" description="Helical" evidence="1">
    <location>
        <begin position="12"/>
        <end position="35"/>
    </location>
</feature>
<protein>
    <submittedName>
        <fullName evidence="2">Uncharacterized protein</fullName>
    </submittedName>
</protein>
<proteinExistence type="predicted"/>
<evidence type="ECO:0000313" key="2">
    <source>
        <dbReference type="EMBL" id="KAE8146129.1"/>
    </source>
</evidence>
<keyword evidence="1" id="KW-0472">Membrane</keyword>
<keyword evidence="3" id="KW-1185">Reference proteome</keyword>
<gene>
    <name evidence="2" type="ORF">BDV25DRAFT_163120</name>
</gene>
<organism evidence="2 3">
    <name type="scientific">Aspergillus avenaceus</name>
    <dbReference type="NCBI Taxonomy" id="36643"/>
    <lineage>
        <taxon>Eukaryota</taxon>
        <taxon>Fungi</taxon>
        <taxon>Dikarya</taxon>
        <taxon>Ascomycota</taxon>
        <taxon>Pezizomycotina</taxon>
        <taxon>Eurotiomycetes</taxon>
        <taxon>Eurotiomycetidae</taxon>
        <taxon>Eurotiales</taxon>
        <taxon>Aspergillaceae</taxon>
        <taxon>Aspergillus</taxon>
        <taxon>Aspergillus subgen. Circumdati</taxon>
    </lineage>
</organism>
<name>A0A5N6TJ64_ASPAV</name>
<keyword evidence="1" id="KW-1133">Transmembrane helix</keyword>
<dbReference type="EMBL" id="ML742285">
    <property type="protein sequence ID" value="KAE8146129.1"/>
    <property type="molecule type" value="Genomic_DNA"/>
</dbReference>
<feature type="transmembrane region" description="Helical" evidence="1">
    <location>
        <begin position="62"/>
        <end position="84"/>
    </location>
</feature>
<dbReference type="Proteomes" id="UP000325780">
    <property type="component" value="Unassembled WGS sequence"/>
</dbReference>